<dbReference type="GO" id="GO:0003824">
    <property type="term" value="F:catalytic activity"/>
    <property type="evidence" value="ECO:0007669"/>
    <property type="project" value="InterPro"/>
</dbReference>
<protein>
    <submittedName>
        <fullName evidence="7">Radical SAM superfamily enzyme YgiQ, UPF0313 family</fullName>
    </submittedName>
</protein>
<dbReference type="SFLD" id="SFLDG01082">
    <property type="entry name" value="B12-binding_domain_containing"/>
    <property type="match status" value="1"/>
</dbReference>
<dbReference type="CDD" id="cd01335">
    <property type="entry name" value="Radical_SAM"/>
    <property type="match status" value="1"/>
</dbReference>
<dbReference type="EMBL" id="FNCY01000022">
    <property type="protein sequence ID" value="SDI58100.1"/>
    <property type="molecule type" value="Genomic_DNA"/>
</dbReference>
<sequence>MTTITSTDAPDITPPTESANTILFCHFAPGNTDYTPIDIGFVIACLRNRFGNRYSFRILRLDHVRPKGADQAARRADRQATVARDAQRIIEASPHAVFLCLESVLWSKVFALGRARRVAAELRRKCPNMFIGLQSHKIQAPEIDAVLGSGEIDCVVTGDPETVFLELPGILNRHPTAGVCHDHRHENTVLIESATTPSRSCVGHRALDDLPSPYLTGIFDDFLHERQASLHGRFRAFLVSSRGCGFGCYYCFRSVKFEKVRYFSARRFYDEMEYLLNRFAISRFFVLDDAFLYSKRRLVEFQEEFHARIEMNPGLSRARLFVMARPETVDEEIVDILASLNVICIQIGLQTVNPALQHYMKRSVDTLHFQRIRHWMVKHGMKLQLDVVVGLPGDSIEWMKETLRFALLLSPFSLQIKQFYLNPNTLFHRDCDQYEIEIDTAPSDFDAPYVVKAAGIDARYFDETNAFIMEQIGAYPEVLWKYLSRKKRFLSELFYRRPERATAL</sequence>
<dbReference type="AlphaFoldDB" id="A0A1G8LSD2"/>
<evidence type="ECO:0000256" key="1">
    <source>
        <dbReference type="ARBA" id="ARBA00001966"/>
    </source>
</evidence>
<keyword evidence="4" id="KW-0408">Iron</keyword>
<dbReference type="SUPFAM" id="SSF102114">
    <property type="entry name" value="Radical SAM enzymes"/>
    <property type="match status" value="1"/>
</dbReference>
<keyword evidence="3" id="KW-0479">Metal-binding</keyword>
<evidence type="ECO:0000256" key="5">
    <source>
        <dbReference type="ARBA" id="ARBA00023014"/>
    </source>
</evidence>
<dbReference type="PANTHER" id="PTHR43409">
    <property type="entry name" value="ANAEROBIC MAGNESIUM-PROTOPORPHYRIN IX MONOMETHYL ESTER CYCLASE-RELATED"/>
    <property type="match status" value="1"/>
</dbReference>
<organism evidence="7 8">
    <name type="scientific">Propionivibrio dicarboxylicus</name>
    <dbReference type="NCBI Taxonomy" id="83767"/>
    <lineage>
        <taxon>Bacteria</taxon>
        <taxon>Pseudomonadati</taxon>
        <taxon>Pseudomonadota</taxon>
        <taxon>Betaproteobacteria</taxon>
        <taxon>Rhodocyclales</taxon>
        <taxon>Rhodocyclaceae</taxon>
        <taxon>Propionivibrio</taxon>
    </lineage>
</organism>
<dbReference type="GO" id="GO:0051536">
    <property type="term" value="F:iron-sulfur cluster binding"/>
    <property type="evidence" value="ECO:0007669"/>
    <property type="project" value="UniProtKB-KW"/>
</dbReference>
<dbReference type="SMART" id="SM00729">
    <property type="entry name" value="Elp3"/>
    <property type="match status" value="1"/>
</dbReference>
<dbReference type="GO" id="GO:0005829">
    <property type="term" value="C:cytosol"/>
    <property type="evidence" value="ECO:0007669"/>
    <property type="project" value="TreeGrafter"/>
</dbReference>
<dbReference type="PANTHER" id="PTHR43409:SF16">
    <property type="entry name" value="SLR0320 PROTEIN"/>
    <property type="match status" value="1"/>
</dbReference>
<dbReference type="Pfam" id="PF04055">
    <property type="entry name" value="Radical_SAM"/>
    <property type="match status" value="1"/>
</dbReference>
<evidence type="ECO:0000256" key="4">
    <source>
        <dbReference type="ARBA" id="ARBA00023004"/>
    </source>
</evidence>
<dbReference type="PROSITE" id="PS51918">
    <property type="entry name" value="RADICAL_SAM"/>
    <property type="match status" value="1"/>
</dbReference>
<dbReference type="InterPro" id="IPR007197">
    <property type="entry name" value="rSAM"/>
</dbReference>
<name>A0A1G8LSD2_9RHOO</name>
<evidence type="ECO:0000256" key="3">
    <source>
        <dbReference type="ARBA" id="ARBA00022723"/>
    </source>
</evidence>
<dbReference type="OrthoDB" id="9801424at2"/>
<gene>
    <name evidence="7" type="ORF">SAMN05660652_03683</name>
</gene>
<comment type="cofactor">
    <cofactor evidence="1">
        <name>[4Fe-4S] cluster</name>
        <dbReference type="ChEBI" id="CHEBI:49883"/>
    </cofactor>
</comment>
<proteinExistence type="predicted"/>
<dbReference type="Gene3D" id="3.80.30.20">
    <property type="entry name" value="tm_1862 like domain"/>
    <property type="match status" value="1"/>
</dbReference>
<evidence type="ECO:0000256" key="2">
    <source>
        <dbReference type="ARBA" id="ARBA00022691"/>
    </source>
</evidence>
<dbReference type="Proteomes" id="UP000198607">
    <property type="component" value="Unassembled WGS sequence"/>
</dbReference>
<dbReference type="GO" id="GO:0046872">
    <property type="term" value="F:metal ion binding"/>
    <property type="evidence" value="ECO:0007669"/>
    <property type="project" value="UniProtKB-KW"/>
</dbReference>
<accession>A0A1G8LSD2</accession>
<dbReference type="InterPro" id="IPR051198">
    <property type="entry name" value="BchE-like"/>
</dbReference>
<dbReference type="SFLD" id="SFLDS00029">
    <property type="entry name" value="Radical_SAM"/>
    <property type="match status" value="1"/>
</dbReference>
<feature type="domain" description="Radical SAM core" evidence="6">
    <location>
        <begin position="230"/>
        <end position="457"/>
    </location>
</feature>
<reference evidence="7 8" key="1">
    <citation type="submission" date="2016-10" db="EMBL/GenBank/DDBJ databases">
        <authorList>
            <person name="de Groot N.N."/>
        </authorList>
    </citation>
    <scope>NUCLEOTIDE SEQUENCE [LARGE SCALE GENOMIC DNA]</scope>
    <source>
        <strain evidence="7 8">DSM 5885</strain>
    </source>
</reference>
<dbReference type="InterPro" id="IPR006638">
    <property type="entry name" value="Elp3/MiaA/NifB-like_rSAM"/>
</dbReference>
<dbReference type="InterPro" id="IPR023404">
    <property type="entry name" value="rSAM_horseshoe"/>
</dbReference>
<dbReference type="STRING" id="83767.SAMN05660652_03683"/>
<keyword evidence="8" id="KW-1185">Reference proteome</keyword>
<evidence type="ECO:0000259" key="6">
    <source>
        <dbReference type="PROSITE" id="PS51918"/>
    </source>
</evidence>
<keyword evidence="5" id="KW-0411">Iron-sulfur</keyword>
<evidence type="ECO:0000313" key="7">
    <source>
        <dbReference type="EMBL" id="SDI58100.1"/>
    </source>
</evidence>
<keyword evidence="2" id="KW-0949">S-adenosyl-L-methionine</keyword>
<evidence type="ECO:0000313" key="8">
    <source>
        <dbReference type="Proteomes" id="UP000198607"/>
    </source>
</evidence>
<dbReference type="InterPro" id="IPR058240">
    <property type="entry name" value="rSAM_sf"/>
</dbReference>